<evidence type="ECO:0000259" key="11">
    <source>
        <dbReference type="PROSITE" id="PS50835"/>
    </source>
</evidence>
<keyword evidence="6" id="KW-1015">Disulfide bond</keyword>
<evidence type="ECO:0000313" key="13">
    <source>
        <dbReference type="Proteomes" id="UP000694556"/>
    </source>
</evidence>
<dbReference type="SMART" id="SM00408">
    <property type="entry name" value="IGc2"/>
    <property type="match status" value="3"/>
</dbReference>
<dbReference type="InterPro" id="IPR036179">
    <property type="entry name" value="Ig-like_dom_sf"/>
</dbReference>
<dbReference type="GO" id="GO:0005886">
    <property type="term" value="C:plasma membrane"/>
    <property type="evidence" value="ECO:0007669"/>
    <property type="project" value="TreeGrafter"/>
</dbReference>
<keyword evidence="8" id="KW-0393">Immunoglobulin domain</keyword>
<reference evidence="12" key="2">
    <citation type="submission" date="2025-08" db="UniProtKB">
        <authorList>
            <consortium name="Ensembl"/>
        </authorList>
    </citation>
    <scope>IDENTIFICATION</scope>
</reference>
<dbReference type="InterPro" id="IPR013783">
    <property type="entry name" value="Ig-like_fold"/>
</dbReference>
<feature type="domain" description="Ig-like" evidence="11">
    <location>
        <begin position="250"/>
        <end position="369"/>
    </location>
</feature>
<dbReference type="Ensembl" id="ENSCMMT00000022652.1">
    <property type="protein sequence ID" value="ENSCMMP00000020657.1"/>
    <property type="gene ID" value="ENSCMMG00000012996.1"/>
</dbReference>
<dbReference type="Gene3D" id="2.60.40.10">
    <property type="entry name" value="Immunoglobulins"/>
    <property type="match status" value="5"/>
</dbReference>
<feature type="compositionally biased region" description="Basic and acidic residues" evidence="9">
    <location>
        <begin position="840"/>
        <end position="849"/>
    </location>
</feature>
<keyword evidence="5 10" id="KW-0472">Membrane</keyword>
<dbReference type="SMART" id="SM00406">
    <property type="entry name" value="IGv"/>
    <property type="match status" value="1"/>
</dbReference>
<feature type="region of interest" description="Disordered" evidence="9">
    <location>
        <begin position="13"/>
        <end position="40"/>
    </location>
</feature>
<feature type="region of interest" description="Disordered" evidence="9">
    <location>
        <begin position="829"/>
        <end position="849"/>
    </location>
</feature>
<dbReference type="SMART" id="SM00409">
    <property type="entry name" value="IG"/>
    <property type="match status" value="3"/>
</dbReference>
<evidence type="ECO:0000256" key="2">
    <source>
        <dbReference type="ARBA" id="ARBA00022692"/>
    </source>
</evidence>
<feature type="compositionally biased region" description="Gly residues" evidence="9">
    <location>
        <begin position="13"/>
        <end position="33"/>
    </location>
</feature>
<keyword evidence="3" id="KW-0677">Repeat</keyword>
<dbReference type="PROSITE" id="PS50835">
    <property type="entry name" value="IG_LIKE"/>
    <property type="match status" value="5"/>
</dbReference>
<dbReference type="InterPro" id="IPR013162">
    <property type="entry name" value="CD80_C2-set"/>
</dbReference>
<accession>A0A8C3CH78</accession>
<dbReference type="InterPro" id="IPR003599">
    <property type="entry name" value="Ig_sub"/>
</dbReference>
<dbReference type="PANTHER" id="PTHR11973">
    <property type="entry name" value="CELL SURFACE GLYCOPROTEIN MUC18-RELATED"/>
    <property type="match status" value="1"/>
</dbReference>
<protein>
    <submittedName>
        <fullName evidence="12">Melanoma cell adhesion molecule</fullName>
    </submittedName>
</protein>
<feature type="region of interest" description="Disordered" evidence="9">
    <location>
        <begin position="133"/>
        <end position="157"/>
    </location>
</feature>
<reference evidence="12" key="1">
    <citation type="submission" date="2018-09" db="EMBL/GenBank/DDBJ databases">
        <title>Common duck and Muscovy duck high density SNP chip.</title>
        <authorList>
            <person name="Vignal A."/>
            <person name="Thebault N."/>
            <person name="Warren W.C."/>
        </authorList>
    </citation>
    <scope>NUCLEOTIDE SEQUENCE [LARGE SCALE GENOMIC DNA]</scope>
</reference>
<proteinExistence type="predicted"/>
<dbReference type="AlphaFoldDB" id="A0A8C3CH78"/>
<dbReference type="Pfam" id="PF13927">
    <property type="entry name" value="Ig_3"/>
    <property type="match status" value="1"/>
</dbReference>
<evidence type="ECO:0000256" key="4">
    <source>
        <dbReference type="ARBA" id="ARBA00022989"/>
    </source>
</evidence>
<sequence>MALGPSWGTWGHRGGGGCAGGGGPAGGGGGGGTRDTHTHRGPRAAAGLLLAHLGSAGGWRRGHAAPHPFSPALKAKLCSRGALAAGRLSASQMERREGLSSLPLSLAASLPLRISPRVPRWSCARLRVPRSGCSETGLEAPSPAPVAPTAAQRGARVRRRLPKTQPPLAVGLRVVPRGCARGAALPPPRVPAALRVSLGAPNGAGEPFGSVASLPWGSREGAAAPRVRLLKGSGRVGGCLVPAADASHSPALSSCCCCCAAGDVQVSMPEVVEAESESTARIACGFSIPGNGSYTYIDWSYVDRGSEVKLLRVAGGEVLEEETSYKGRLSVGEDMALAISKVTPQDTRTFVCRVEAGSQGVGENRSELRVYKVPETPEIEASSAGIPAHSPSALKIAQCVSENSFPPANITWYKNGEQLQAEENKVKILATLTRKSSGLYTVSSSLFAVVTREDRSSLFHCAVHYWLRGQRLSKASRRVNVTIFYPTQHVELHVLPAAALVKEGDDVKLVCEADGNPAPVFSFYKKSPEDWQDLSSLADTSSGVLSLHGVNKSSSGLYRCQILDLDDMMQMEKEVELVVNYIEGVRVQMEPSSPLREGDSVRLSCSAHSPVDLDFQWRDEKGRKVAEGNQLVLRNLTFETSSNFSCQVVARSVPGLERSKQVAVAVQGKPRIVAISSPLYVRQDEVVNLTCKAIAFPRPSVRWSINGTTHEYVENQHVASNLTVRVSHDLLRAGAMCRVSNALGVSEKHIQLLDGKTSESKGVIIVAIIVCILLVAVLGSVIYFLHKKGKIPCGRAGKQDITKPEARKDKNVVEVKSDKLAEEAGLLQGANGERGPAADQSEKYIDLRN</sequence>
<keyword evidence="4 10" id="KW-1133">Transmembrane helix</keyword>
<comment type="subcellular location">
    <subcellularLocation>
        <location evidence="1">Membrane</location>
        <topology evidence="1">Single-pass type I membrane protein</topology>
    </subcellularLocation>
</comment>
<evidence type="ECO:0000256" key="8">
    <source>
        <dbReference type="ARBA" id="ARBA00023319"/>
    </source>
</evidence>
<dbReference type="GO" id="GO:0005055">
    <property type="term" value="F:laminin receptor activity"/>
    <property type="evidence" value="ECO:0007669"/>
    <property type="project" value="TreeGrafter"/>
</dbReference>
<evidence type="ECO:0000256" key="3">
    <source>
        <dbReference type="ARBA" id="ARBA00022737"/>
    </source>
</evidence>
<keyword evidence="7" id="KW-0325">Glycoprotein</keyword>
<keyword evidence="2 10" id="KW-0812">Transmembrane</keyword>
<dbReference type="SUPFAM" id="SSF48726">
    <property type="entry name" value="Immunoglobulin"/>
    <property type="match status" value="5"/>
</dbReference>
<dbReference type="InterPro" id="IPR003598">
    <property type="entry name" value="Ig_sub2"/>
</dbReference>
<reference evidence="12" key="3">
    <citation type="submission" date="2025-09" db="UniProtKB">
        <authorList>
            <consortium name="Ensembl"/>
        </authorList>
    </citation>
    <scope>IDENTIFICATION</scope>
</reference>
<dbReference type="InterPro" id="IPR013106">
    <property type="entry name" value="Ig_V-set"/>
</dbReference>
<dbReference type="InterPro" id="IPR051116">
    <property type="entry name" value="Surface_Rcpt/Adhesion_Mol"/>
</dbReference>
<evidence type="ECO:0000256" key="7">
    <source>
        <dbReference type="ARBA" id="ARBA00023180"/>
    </source>
</evidence>
<dbReference type="CDD" id="cd00096">
    <property type="entry name" value="Ig"/>
    <property type="match status" value="2"/>
</dbReference>
<evidence type="ECO:0000256" key="5">
    <source>
        <dbReference type="ARBA" id="ARBA00023136"/>
    </source>
</evidence>
<feature type="domain" description="Ig-like" evidence="11">
    <location>
        <begin position="377"/>
        <end position="480"/>
    </location>
</feature>
<dbReference type="PANTHER" id="PTHR11973:SF18">
    <property type="entry name" value="CELL SURFACE GLYCOPROTEIN MUC18"/>
    <property type="match status" value="1"/>
</dbReference>
<evidence type="ECO:0000256" key="9">
    <source>
        <dbReference type="SAM" id="MobiDB-lite"/>
    </source>
</evidence>
<name>A0A8C3CH78_CAIMO</name>
<feature type="domain" description="Ig-like" evidence="11">
    <location>
        <begin position="486"/>
        <end position="576"/>
    </location>
</feature>
<dbReference type="Pfam" id="PF13895">
    <property type="entry name" value="Ig_2"/>
    <property type="match status" value="1"/>
</dbReference>
<organism evidence="12 13">
    <name type="scientific">Cairina moschata</name>
    <name type="common">Muscovy duck</name>
    <dbReference type="NCBI Taxonomy" id="8855"/>
    <lineage>
        <taxon>Eukaryota</taxon>
        <taxon>Metazoa</taxon>
        <taxon>Chordata</taxon>
        <taxon>Craniata</taxon>
        <taxon>Vertebrata</taxon>
        <taxon>Euteleostomi</taxon>
        <taxon>Archelosauria</taxon>
        <taxon>Archosauria</taxon>
        <taxon>Dinosauria</taxon>
        <taxon>Saurischia</taxon>
        <taxon>Theropoda</taxon>
        <taxon>Coelurosauria</taxon>
        <taxon>Aves</taxon>
        <taxon>Neognathae</taxon>
        <taxon>Galloanserae</taxon>
        <taxon>Anseriformes</taxon>
        <taxon>Anatidae</taxon>
        <taxon>Anatinae</taxon>
        <taxon>Cairina</taxon>
    </lineage>
</organism>
<dbReference type="InterPro" id="IPR007110">
    <property type="entry name" value="Ig-like_dom"/>
</dbReference>
<dbReference type="Pfam" id="PF08205">
    <property type="entry name" value="C2-set_2"/>
    <property type="match status" value="1"/>
</dbReference>
<evidence type="ECO:0000313" key="12">
    <source>
        <dbReference type="Ensembl" id="ENSCMMP00000020657.1"/>
    </source>
</evidence>
<evidence type="ECO:0000256" key="10">
    <source>
        <dbReference type="SAM" id="Phobius"/>
    </source>
</evidence>
<feature type="domain" description="Ig-like" evidence="11">
    <location>
        <begin position="583"/>
        <end position="663"/>
    </location>
</feature>
<feature type="transmembrane region" description="Helical" evidence="10">
    <location>
        <begin position="762"/>
        <end position="785"/>
    </location>
</feature>
<dbReference type="Proteomes" id="UP000694556">
    <property type="component" value="Chromosome 25"/>
</dbReference>
<evidence type="ECO:0000256" key="1">
    <source>
        <dbReference type="ARBA" id="ARBA00004479"/>
    </source>
</evidence>
<feature type="domain" description="Ig-like" evidence="11">
    <location>
        <begin position="670"/>
        <end position="751"/>
    </location>
</feature>
<dbReference type="Pfam" id="PF07686">
    <property type="entry name" value="V-set"/>
    <property type="match status" value="1"/>
</dbReference>
<keyword evidence="13" id="KW-1185">Reference proteome</keyword>
<evidence type="ECO:0000256" key="6">
    <source>
        <dbReference type="ARBA" id="ARBA00023157"/>
    </source>
</evidence>